<accession>A0ABQ9XZL9</accession>
<evidence type="ECO:0000313" key="1">
    <source>
        <dbReference type="EMBL" id="KAK2956945.1"/>
    </source>
</evidence>
<dbReference type="Proteomes" id="UP001281761">
    <property type="component" value="Unassembled WGS sequence"/>
</dbReference>
<gene>
    <name evidence="1" type="ORF">BLNAU_8020</name>
</gene>
<reference evidence="1 2" key="1">
    <citation type="journal article" date="2022" name="bioRxiv">
        <title>Genomics of Preaxostyla Flagellates Illuminates Evolutionary Transitions and the Path Towards Mitochondrial Loss.</title>
        <authorList>
            <person name="Novak L.V.F."/>
            <person name="Treitli S.C."/>
            <person name="Pyrih J."/>
            <person name="Halakuc P."/>
            <person name="Pipaliya S.V."/>
            <person name="Vacek V."/>
            <person name="Brzon O."/>
            <person name="Soukal P."/>
            <person name="Eme L."/>
            <person name="Dacks J.B."/>
            <person name="Karnkowska A."/>
            <person name="Elias M."/>
            <person name="Hampl V."/>
        </authorList>
    </citation>
    <scope>NUCLEOTIDE SEQUENCE [LARGE SCALE GENOMIC DNA]</scope>
    <source>
        <strain evidence="1">NAU3</strain>
        <tissue evidence="1">Gut</tissue>
    </source>
</reference>
<keyword evidence="2" id="KW-1185">Reference proteome</keyword>
<dbReference type="EMBL" id="JARBJD010000050">
    <property type="protein sequence ID" value="KAK2956945.1"/>
    <property type="molecule type" value="Genomic_DNA"/>
</dbReference>
<protein>
    <submittedName>
        <fullName evidence="1">Uncharacterized protein</fullName>
    </submittedName>
</protein>
<evidence type="ECO:0000313" key="2">
    <source>
        <dbReference type="Proteomes" id="UP001281761"/>
    </source>
</evidence>
<sequence>MITDIGNCLLLLTSTLRSTSAFLAHHRTKYLTFIDHCESKKFSLPHLTILAQLCNSQQLDVSKLALNVLSKRCKSDSETCSFLRTLKMSSDSTDSSSELVPFAGRLCSTLAEHVSEMKSLFTESSTSNGTISAPSATLPSESPFLTGNAVFEVLYEGFCLLDSLVFSIDNAFDRILIDFNFVPLLKSTIITCLDLLEHEKNESICPSSDRTELLITILDSSWDFAADSLGSSHKSLHPIIESTFSDVPQLCTLLERTCCLSSPSHSCYLKMMINICTNLPHLIPRLLEEHLIERVIDISEPMTVPIQHGQFHLRFVWVIVNLIWDPRNITQNKEEQIRIRKLLFERVLKPAKQYLQFVLQREEFIPNVISSYWNLSKIICFLLGNTVILERELFKDGEIVETGREEWEVGWLVEKTKEKELGERLEKIRQDDVRMKKKEKSRWKTRVERQREAGHEDAMEGWLMRRDRKTRSEIVEHVKCVSEESGMNNTL</sequence>
<comment type="caution">
    <text evidence="1">The sequence shown here is derived from an EMBL/GenBank/DDBJ whole genome shotgun (WGS) entry which is preliminary data.</text>
</comment>
<proteinExistence type="predicted"/>
<organism evidence="1 2">
    <name type="scientific">Blattamonas nauphoetae</name>
    <dbReference type="NCBI Taxonomy" id="2049346"/>
    <lineage>
        <taxon>Eukaryota</taxon>
        <taxon>Metamonada</taxon>
        <taxon>Preaxostyla</taxon>
        <taxon>Oxymonadida</taxon>
        <taxon>Blattamonas</taxon>
    </lineage>
</organism>
<name>A0ABQ9XZL9_9EUKA</name>